<protein>
    <recommendedName>
        <fullName evidence="1">Sulfatase-modifying factor enzyme-like domain-containing protein</fullName>
    </recommendedName>
</protein>
<evidence type="ECO:0000313" key="3">
    <source>
        <dbReference type="Proteomes" id="UP000220922"/>
    </source>
</evidence>
<dbReference type="OrthoDB" id="9768004at2"/>
<accession>A0A2H3KH29</accession>
<dbReference type="Pfam" id="PF03781">
    <property type="entry name" value="FGE-sulfatase"/>
    <property type="match status" value="1"/>
</dbReference>
<gene>
    <name evidence="2" type="ORF">A9Q02_19625</name>
</gene>
<evidence type="ECO:0000259" key="1">
    <source>
        <dbReference type="Pfam" id="PF03781"/>
    </source>
</evidence>
<dbReference type="SUPFAM" id="SSF52540">
    <property type="entry name" value="P-loop containing nucleoside triphosphate hydrolases"/>
    <property type="match status" value="1"/>
</dbReference>
<organism evidence="2 3">
    <name type="scientific">Candidatus Chloroploca asiatica</name>
    <dbReference type="NCBI Taxonomy" id="1506545"/>
    <lineage>
        <taxon>Bacteria</taxon>
        <taxon>Bacillati</taxon>
        <taxon>Chloroflexota</taxon>
        <taxon>Chloroflexia</taxon>
        <taxon>Chloroflexales</taxon>
        <taxon>Chloroflexineae</taxon>
        <taxon>Oscillochloridaceae</taxon>
        <taxon>Candidatus Chloroploca</taxon>
    </lineage>
</organism>
<dbReference type="InterPro" id="IPR027417">
    <property type="entry name" value="P-loop_NTPase"/>
</dbReference>
<dbReference type="InterPro" id="IPR016187">
    <property type="entry name" value="CTDL_fold"/>
</dbReference>
<dbReference type="SUPFAM" id="SSF56436">
    <property type="entry name" value="C-type lectin-like"/>
    <property type="match status" value="1"/>
</dbReference>
<evidence type="ECO:0000313" key="2">
    <source>
        <dbReference type="EMBL" id="PDV97054.1"/>
    </source>
</evidence>
<dbReference type="AlphaFoldDB" id="A0A2H3KH29"/>
<dbReference type="Gene3D" id="3.90.1580.10">
    <property type="entry name" value="paralog of FGE (formylglycine-generating enzyme)"/>
    <property type="match status" value="1"/>
</dbReference>
<dbReference type="Proteomes" id="UP000220922">
    <property type="component" value="Unassembled WGS sequence"/>
</dbReference>
<reference evidence="2 3" key="1">
    <citation type="submission" date="2016-05" db="EMBL/GenBank/DDBJ databases">
        <authorList>
            <person name="Lavstsen T."/>
            <person name="Jespersen J.S."/>
        </authorList>
    </citation>
    <scope>NUCLEOTIDE SEQUENCE [LARGE SCALE GENOMIC DNA]</scope>
    <source>
        <strain evidence="2 3">B7-9</strain>
    </source>
</reference>
<dbReference type="InterPro" id="IPR051043">
    <property type="entry name" value="Sulfatase_Mod_Factor_Kinase"/>
</dbReference>
<name>A0A2H3KH29_9CHLR</name>
<dbReference type="InterPro" id="IPR042095">
    <property type="entry name" value="SUMF_sf"/>
</dbReference>
<proteinExistence type="predicted"/>
<dbReference type="PANTHER" id="PTHR23150">
    <property type="entry name" value="SULFATASE MODIFYING FACTOR 1, 2"/>
    <property type="match status" value="1"/>
</dbReference>
<dbReference type="RefSeq" id="WP_097654851.1">
    <property type="nucleotide sequence ID" value="NZ_LYXE01000168.1"/>
</dbReference>
<keyword evidence="3" id="KW-1185">Reference proteome</keyword>
<dbReference type="GO" id="GO:0120147">
    <property type="term" value="F:formylglycine-generating oxidase activity"/>
    <property type="evidence" value="ECO:0007669"/>
    <property type="project" value="TreeGrafter"/>
</dbReference>
<dbReference type="EMBL" id="LYXE01000168">
    <property type="protein sequence ID" value="PDV97054.1"/>
    <property type="molecule type" value="Genomic_DNA"/>
</dbReference>
<dbReference type="Gene3D" id="3.40.50.300">
    <property type="entry name" value="P-loop containing nucleotide triphosphate hydrolases"/>
    <property type="match status" value="1"/>
</dbReference>
<comment type="caution">
    <text evidence="2">The sequence shown here is derived from an EMBL/GenBank/DDBJ whole genome shotgun (WGS) entry which is preliminary data.</text>
</comment>
<feature type="domain" description="Sulfatase-modifying factor enzyme-like" evidence="1">
    <location>
        <begin position="626"/>
        <end position="872"/>
    </location>
</feature>
<dbReference type="PANTHER" id="PTHR23150:SF19">
    <property type="entry name" value="FORMYLGLYCINE-GENERATING ENZYME"/>
    <property type="match status" value="1"/>
</dbReference>
<dbReference type="InterPro" id="IPR005532">
    <property type="entry name" value="SUMF_dom"/>
</dbReference>
<sequence length="886" mass="97126">MREPERPPPASIDQSQQAGGINLGAFNQIAQVRIGDVITGDKVTIQIFPLVIYTGSPQPIDPTMQAALLQAYRSEIALRYAVWRRRYATLPLVAQPVAVTPGMGSYYEREELFFRAWRQAHAAADAPDEAPAALTPHTFTDLREGLERYGHMLLLGPPGGGKTTALWRLALDLAEAGLTGDEATPVPVFVRLGGLQSTQTLRDLLAADLAGAAWVDGAGQRFPLDAHRDLVGLLDGLLADGRLVLLWDGLNEVPRSRFLASAQALDDFRRSYPGRMGGRSTTSVTTCRADDHARLLEERRDDPYPVQPVRIEGLDAATMRQVIVGVLGADQGAALLTALDEPAHATLASLARTPLLLTMLCEVYQGAGTLPRNRGQLLQRFVASRWAWEAQRHPEGWLAAEMQERGLAQLAYAITATAGRGTSVSVAWAAEQLRIAKVRSDHAHLLRQAQAADLLEILGDGGQVRFSHQLVQEYFAAVALRTKLHAATRWGNLPVVGGGAQWVLLRQYARPGGRTGWEETLLLLAGLDDDVTVARALIQSFASQPLQAAQLLLADGGVIEPGLREEVQTEALRQLADATIGWQRRHAAGTALGLLGDPRIPVTLAAWQAELAQRSTTFGQPQGYWCFVPAGRYQIGGWDEGESVVTLTLPAFWIARYPITVAQYAAFVAEGYGDAAQHWWTPEGWQWKQQQQRQQPWFWEDARFNGPNQPVIGVSWYEATAFCAWLTERLADMLPAGWTLRLPTEAEWEVAAAYDAQGQRRPYPWGKASLTPELAIYRESGLDRPAPVGCCPAGAAACGALDMVGNVWEWASSRYKAYPGEAAQEGKDFTADNWDVPWRGGSWRDERTNVRCGARGWVRPVGTFIYLGFRVVAAPLVRTDVLNSVF</sequence>